<dbReference type="STRING" id="48664.BER92_17145"/>
<evidence type="ECO:0000313" key="1">
    <source>
        <dbReference type="EMBL" id="SMR04794.1"/>
    </source>
</evidence>
<evidence type="ECO:0000313" key="2">
    <source>
        <dbReference type="Proteomes" id="UP000195953"/>
    </source>
</evidence>
<name>A0A1Y6GWL9_9XANT</name>
<dbReference type="RefSeq" id="WP_002803075.1">
    <property type="nucleotide sequence ID" value="NZ_CP016830.1"/>
</dbReference>
<proteinExistence type="predicted"/>
<gene>
    <name evidence="1" type="ORF">PD5205_03519</name>
</gene>
<sequence>MPDASQGQRRDLLHKLRNRLNVMGFALYAMRNESSKPLETLRSAHQSAVELLNQIGAEERALQHAVDASTKTPHADGSDQ</sequence>
<dbReference type="KEGG" id="xfr:BER92_17145"/>
<accession>A0A1Y6GWL9</accession>
<dbReference type="EMBL" id="LT853885">
    <property type="protein sequence ID" value="SMR04794.1"/>
    <property type="molecule type" value="Genomic_DNA"/>
</dbReference>
<protein>
    <recommendedName>
        <fullName evidence="3">Two-component system sensor protein</fullName>
    </recommendedName>
</protein>
<organism evidence="1 2">
    <name type="scientific">Xanthomonas fragariae</name>
    <dbReference type="NCBI Taxonomy" id="48664"/>
    <lineage>
        <taxon>Bacteria</taxon>
        <taxon>Pseudomonadati</taxon>
        <taxon>Pseudomonadota</taxon>
        <taxon>Gammaproteobacteria</taxon>
        <taxon>Lysobacterales</taxon>
        <taxon>Lysobacteraceae</taxon>
        <taxon>Xanthomonas</taxon>
    </lineage>
</organism>
<reference evidence="1 2" key="1">
    <citation type="submission" date="2017-05" db="EMBL/GenBank/DDBJ databases">
        <authorList>
            <person name="Song R."/>
            <person name="Chenine A.L."/>
            <person name="Ruprecht R.M."/>
        </authorList>
    </citation>
    <scope>NUCLEOTIDE SEQUENCE [LARGE SCALE GENOMIC DNA]</scope>
    <source>
        <strain evidence="1">PD5205</strain>
    </source>
</reference>
<dbReference type="Proteomes" id="UP000195953">
    <property type="component" value="Chromosome 1"/>
</dbReference>
<dbReference type="AlphaFoldDB" id="A0A1Y6GWL9"/>
<evidence type="ECO:0008006" key="3">
    <source>
        <dbReference type="Google" id="ProtNLM"/>
    </source>
</evidence>